<feature type="binding site" evidence="8">
    <location>
        <position position="90"/>
    </location>
    <ligand>
        <name>substrate</name>
    </ligand>
</feature>
<sequence>MSVNVTEIFSSVQGEGLLAGCRQIFIRLYGCNLKCSYCDTFYPQKPLYCRLEETPGHRNYKLIPNPLQPENAAAAAYTFDLSTHHSISLTGGEPLLHISFIRELVPLLKGTRRGIYLETNGTLPDELLKIIDLVDIVAMDFKLPSITGLPPFWEKHKEFLKIASSKNVYVKIVVGENTTYDEIEKTTELISGIRNDLPLIMQPVSTNGNVGRISPVYLLSLQEQALKKLFDVRIIPQTHKIMRQL</sequence>
<dbReference type="InterPro" id="IPR013785">
    <property type="entry name" value="Aldolase_TIM"/>
</dbReference>
<dbReference type="InterPro" id="IPR007197">
    <property type="entry name" value="rSAM"/>
</dbReference>
<keyword evidence="7 8" id="KW-0456">Lyase</keyword>
<dbReference type="GO" id="GO:1904047">
    <property type="term" value="F:S-adenosyl-L-methionine binding"/>
    <property type="evidence" value="ECO:0007669"/>
    <property type="project" value="UniProtKB-UniRule"/>
</dbReference>
<dbReference type="Proteomes" id="UP000054705">
    <property type="component" value="Unassembled WGS sequence"/>
</dbReference>
<dbReference type="HAMAP" id="MF_00917">
    <property type="entry name" value="QueE"/>
    <property type="match status" value="1"/>
</dbReference>
<comment type="cofactor">
    <cofactor evidence="8">
        <name>S-adenosyl-L-methionine</name>
        <dbReference type="ChEBI" id="CHEBI:59789"/>
    </cofactor>
    <text evidence="8">Binds 1 S-adenosyl-L-methionine per subunit.</text>
</comment>
<dbReference type="SUPFAM" id="SSF102114">
    <property type="entry name" value="Radical SAM enzymes"/>
    <property type="match status" value="1"/>
</dbReference>
<keyword evidence="1 8" id="KW-0004">4Fe-4S</keyword>
<evidence type="ECO:0000256" key="7">
    <source>
        <dbReference type="ARBA" id="ARBA00023239"/>
    </source>
</evidence>
<evidence type="ECO:0000259" key="9">
    <source>
        <dbReference type="PROSITE" id="PS51918"/>
    </source>
</evidence>
<gene>
    <name evidence="8" type="primary">queE</name>
    <name evidence="10" type="ORF">XD97_0069</name>
</gene>
<comment type="caution">
    <text evidence="10">The sequence shown here is derived from an EMBL/GenBank/DDBJ whole genome shotgun (WGS) entry which is preliminary data.</text>
</comment>
<dbReference type="GO" id="GO:0051539">
    <property type="term" value="F:4 iron, 4 sulfur cluster binding"/>
    <property type="evidence" value="ECO:0007669"/>
    <property type="project" value="UniProtKB-UniRule"/>
</dbReference>
<feature type="binding site" evidence="8">
    <location>
        <position position="35"/>
    </location>
    <ligand>
        <name>[4Fe-4S] cluster</name>
        <dbReference type="ChEBI" id="CHEBI:49883"/>
        <note>4Fe-4S-S-AdoMet</note>
    </ligand>
</feature>
<dbReference type="PANTHER" id="PTHR42836">
    <property type="entry name" value="7-CARBOXY-7-DEAZAGUANINE SYNTHASE"/>
    <property type="match status" value="1"/>
</dbReference>
<evidence type="ECO:0000256" key="5">
    <source>
        <dbReference type="ARBA" id="ARBA00023004"/>
    </source>
</evidence>
<reference evidence="11" key="1">
    <citation type="journal article" date="2015" name="MBio">
        <title>Genome-Resolved Metagenomic Analysis Reveals Roles for Candidate Phyla and Other Microbial Community Members in Biogeochemical Transformations in Oil Reservoirs.</title>
        <authorList>
            <person name="Hu P."/>
            <person name="Tom L."/>
            <person name="Singh A."/>
            <person name="Thomas B.C."/>
            <person name="Baker B.J."/>
            <person name="Piceno Y.M."/>
            <person name="Andersen G.L."/>
            <person name="Banfield J.F."/>
        </authorList>
    </citation>
    <scope>NUCLEOTIDE SEQUENCE [LARGE SCALE GENOMIC DNA]</scope>
</reference>
<keyword evidence="3 8" id="KW-0479">Metal-binding</keyword>
<comment type="subunit">
    <text evidence="8">Homodimer.</text>
</comment>
<comment type="catalytic activity">
    <reaction evidence="8">
        <text>6-carboxy-5,6,7,8-tetrahydropterin + H(+) = 7-carboxy-7-carbaguanine + NH4(+)</text>
        <dbReference type="Rhea" id="RHEA:27974"/>
        <dbReference type="ChEBI" id="CHEBI:15378"/>
        <dbReference type="ChEBI" id="CHEBI:28938"/>
        <dbReference type="ChEBI" id="CHEBI:61032"/>
        <dbReference type="ChEBI" id="CHEBI:61036"/>
        <dbReference type="EC" id="4.3.99.3"/>
    </reaction>
</comment>
<keyword evidence="6 8" id="KW-0411">Iron-sulfur</keyword>
<comment type="function">
    <text evidence="8">Catalyzes the complex heterocyclic radical-mediated conversion of 6-carboxy-5,6,7,8-tetrahydropterin (CPH4) to 7-carboxy-7-deazaguanine (CDG), a step common to the biosynthetic pathways of all 7-deazapurine-containing compounds.</text>
</comment>
<feature type="binding site" evidence="8">
    <location>
        <position position="92"/>
    </location>
    <ligand>
        <name>S-adenosyl-L-methionine</name>
        <dbReference type="ChEBI" id="CHEBI:59789"/>
    </ligand>
</feature>
<evidence type="ECO:0000256" key="4">
    <source>
        <dbReference type="ARBA" id="ARBA00022842"/>
    </source>
</evidence>
<dbReference type="AlphaFoldDB" id="A0A101HW69"/>
<dbReference type="UniPathway" id="UPA00391"/>
<feature type="domain" description="Radical SAM core" evidence="9">
    <location>
        <begin position="18"/>
        <end position="245"/>
    </location>
</feature>
<dbReference type="InterPro" id="IPR058240">
    <property type="entry name" value="rSAM_sf"/>
</dbReference>
<evidence type="ECO:0000256" key="6">
    <source>
        <dbReference type="ARBA" id="ARBA00023014"/>
    </source>
</evidence>
<dbReference type="CDD" id="cd01335">
    <property type="entry name" value="Radical_SAM"/>
    <property type="match status" value="1"/>
</dbReference>
<comment type="cofactor">
    <cofactor evidence="8">
        <name>[4Fe-4S] cluster</name>
        <dbReference type="ChEBI" id="CHEBI:49883"/>
    </cofactor>
    <text evidence="8">Binds 1 [4Fe-4S] cluster. The cluster is coordinated with 3 cysteines and an exchangeable S-adenosyl-L-methionine.</text>
</comment>
<dbReference type="Gene3D" id="3.20.20.70">
    <property type="entry name" value="Aldolase class I"/>
    <property type="match status" value="1"/>
</dbReference>
<keyword evidence="4 8" id="KW-0460">Magnesium</keyword>
<evidence type="ECO:0000313" key="11">
    <source>
        <dbReference type="Proteomes" id="UP000054705"/>
    </source>
</evidence>
<dbReference type="SFLD" id="SFLDS00029">
    <property type="entry name" value="Radical_SAM"/>
    <property type="match status" value="1"/>
</dbReference>
<dbReference type="Pfam" id="PF04055">
    <property type="entry name" value="Radical_SAM"/>
    <property type="match status" value="1"/>
</dbReference>
<dbReference type="PIRSF" id="PIRSF000370">
    <property type="entry name" value="QueE"/>
    <property type="match status" value="1"/>
</dbReference>
<comment type="cofactor">
    <cofactor evidence="8">
        <name>Mg(2+)</name>
        <dbReference type="ChEBI" id="CHEBI:18420"/>
    </cofactor>
</comment>
<dbReference type="GO" id="GO:0008616">
    <property type="term" value="P:tRNA queuosine(34) biosynthetic process"/>
    <property type="evidence" value="ECO:0007669"/>
    <property type="project" value="UniProtKB-UniRule"/>
</dbReference>
<proteinExistence type="inferred from homology"/>
<evidence type="ECO:0000256" key="1">
    <source>
        <dbReference type="ARBA" id="ARBA00022485"/>
    </source>
</evidence>
<evidence type="ECO:0000256" key="2">
    <source>
        <dbReference type="ARBA" id="ARBA00022691"/>
    </source>
</evidence>
<accession>A0A101HW69</accession>
<comment type="pathway">
    <text evidence="8">Purine metabolism; 7-cyano-7-deazaguanine biosynthesis.</text>
</comment>
<organism evidence="10 11">
    <name type="scientific">Pelotomaculum thermopropionicum</name>
    <dbReference type="NCBI Taxonomy" id="110500"/>
    <lineage>
        <taxon>Bacteria</taxon>
        <taxon>Bacillati</taxon>
        <taxon>Bacillota</taxon>
        <taxon>Clostridia</taxon>
        <taxon>Eubacteriales</taxon>
        <taxon>Desulfotomaculaceae</taxon>
        <taxon>Pelotomaculum</taxon>
    </lineage>
</organism>
<evidence type="ECO:0000256" key="3">
    <source>
        <dbReference type="ARBA" id="ARBA00022723"/>
    </source>
</evidence>
<protein>
    <recommendedName>
        <fullName evidence="8">7-carboxy-7-deazaguanine synthase</fullName>
        <shortName evidence="8">CDG synthase</shortName>
        <ecNumber evidence="8">4.3.99.3</ecNumber>
    </recommendedName>
    <alternativeName>
        <fullName evidence="8">Queuosine biosynthesis protein QueE</fullName>
    </alternativeName>
</protein>
<keyword evidence="8" id="KW-0671">Queuosine biosynthesis</keyword>
<feature type="binding site" evidence="8">
    <location>
        <position position="40"/>
    </location>
    <ligand>
        <name>Mg(2+)</name>
        <dbReference type="ChEBI" id="CHEBI:18420"/>
    </ligand>
</feature>
<feature type="binding site" evidence="8">
    <location>
        <position position="27"/>
    </location>
    <ligand>
        <name>substrate</name>
    </ligand>
</feature>
<evidence type="ECO:0000256" key="8">
    <source>
        <dbReference type="HAMAP-Rule" id="MF_00917"/>
    </source>
</evidence>
<feature type="binding site" evidence="8">
    <location>
        <begin position="12"/>
        <end position="14"/>
    </location>
    <ligand>
        <name>substrate</name>
    </ligand>
</feature>
<dbReference type="GO" id="GO:0000287">
    <property type="term" value="F:magnesium ion binding"/>
    <property type="evidence" value="ECO:0007669"/>
    <property type="project" value="UniProtKB-UniRule"/>
</dbReference>
<dbReference type="InterPro" id="IPR024924">
    <property type="entry name" value="7-CO-7-deazaguanine_synth-like"/>
</dbReference>
<evidence type="ECO:0000313" key="10">
    <source>
        <dbReference type="EMBL" id="KUK83944.1"/>
    </source>
</evidence>
<dbReference type="EMBL" id="LGGS01000010">
    <property type="protein sequence ID" value="KUK83944.1"/>
    <property type="molecule type" value="Genomic_DNA"/>
</dbReference>
<comment type="similarity">
    <text evidence="8">Belongs to the radical SAM superfamily. 7-carboxy-7-deazaguanine synthase family.</text>
</comment>
<feature type="binding site" evidence="8">
    <location>
        <position position="38"/>
    </location>
    <ligand>
        <name>[4Fe-4S] cluster</name>
        <dbReference type="ChEBI" id="CHEBI:49883"/>
        <note>4Fe-4S-S-AdoMet</note>
    </ligand>
</feature>
<feature type="binding site" evidence="8">
    <location>
        <begin position="37"/>
        <end position="39"/>
    </location>
    <ligand>
        <name>S-adenosyl-L-methionine</name>
        <dbReference type="ChEBI" id="CHEBI:59789"/>
    </ligand>
</feature>
<dbReference type="PATRIC" id="fig|110500.4.peg.309"/>
<dbReference type="GO" id="GO:0016840">
    <property type="term" value="F:carbon-nitrogen lyase activity"/>
    <property type="evidence" value="ECO:0007669"/>
    <property type="project" value="UniProtKB-UniRule"/>
</dbReference>
<dbReference type="PANTHER" id="PTHR42836:SF1">
    <property type="entry name" value="7-CARBOXY-7-DEAZAGUANINE SYNTHASE"/>
    <property type="match status" value="1"/>
</dbReference>
<keyword evidence="2 8" id="KW-0949">S-adenosyl-L-methionine</keyword>
<comment type="caution">
    <text evidence="8">Lacks conserved residue(s) required for the propagation of feature annotation.</text>
</comment>
<name>A0A101HW69_9FIRM</name>
<feature type="binding site" evidence="8">
    <location>
        <position position="31"/>
    </location>
    <ligand>
        <name>[4Fe-4S] cluster</name>
        <dbReference type="ChEBI" id="CHEBI:49883"/>
        <note>4Fe-4S-S-AdoMet</note>
    </ligand>
</feature>
<keyword evidence="5 8" id="KW-0408">Iron</keyword>
<dbReference type="PROSITE" id="PS51918">
    <property type="entry name" value="RADICAL_SAM"/>
    <property type="match status" value="1"/>
</dbReference>
<dbReference type="EC" id="4.3.99.3" evidence="8"/>